<protein>
    <submittedName>
        <fullName evidence="3">Miff domain-containing protein</fullName>
    </submittedName>
</protein>
<name>A0A1I7UC33_9PELO</name>
<proteinExistence type="predicted"/>
<feature type="compositionally biased region" description="Basic and acidic residues" evidence="1">
    <location>
        <begin position="31"/>
        <end position="50"/>
    </location>
</feature>
<feature type="region of interest" description="Disordered" evidence="1">
    <location>
        <begin position="1"/>
        <end position="76"/>
    </location>
</feature>
<reference evidence="3" key="1">
    <citation type="submission" date="2016-11" db="UniProtKB">
        <authorList>
            <consortium name="WormBaseParasite"/>
        </authorList>
    </citation>
    <scope>IDENTIFICATION</scope>
</reference>
<evidence type="ECO:0000256" key="1">
    <source>
        <dbReference type="SAM" id="MobiDB-lite"/>
    </source>
</evidence>
<feature type="compositionally biased region" description="Polar residues" evidence="1">
    <location>
        <begin position="7"/>
        <end position="17"/>
    </location>
</feature>
<sequence>MGRDPSSPLNTTTTGSVVKSEPAEIDDPEPMEQKPMERGFENSDMGRDHSSSLNTTTTGSVVKSEPAEIDDPEPMEQKPMEQFRTNESNGFPMNPIIRRSYFPRPPTIEASSSSRVLTNGNAGIQQGIYKGGMSQLDADLSYLERKIERFGEEKPSKKRLLQDTLLQVTMAIERSSYQNIGHVFADLERMFS</sequence>
<evidence type="ECO:0000313" key="2">
    <source>
        <dbReference type="Proteomes" id="UP000095282"/>
    </source>
</evidence>
<accession>A0A1I7UC33</accession>
<dbReference type="WBParaSite" id="Csp11.Scaffold629.g7823.t2">
    <property type="protein sequence ID" value="Csp11.Scaffold629.g7823.t2"/>
    <property type="gene ID" value="Csp11.Scaffold629.g7823"/>
</dbReference>
<keyword evidence="2" id="KW-1185">Reference proteome</keyword>
<feature type="compositionally biased region" description="Polar residues" evidence="1">
    <location>
        <begin position="51"/>
        <end position="61"/>
    </location>
</feature>
<dbReference type="Proteomes" id="UP000095282">
    <property type="component" value="Unplaced"/>
</dbReference>
<dbReference type="AlphaFoldDB" id="A0A1I7UC33"/>
<organism evidence="2 3">
    <name type="scientific">Caenorhabditis tropicalis</name>
    <dbReference type="NCBI Taxonomy" id="1561998"/>
    <lineage>
        <taxon>Eukaryota</taxon>
        <taxon>Metazoa</taxon>
        <taxon>Ecdysozoa</taxon>
        <taxon>Nematoda</taxon>
        <taxon>Chromadorea</taxon>
        <taxon>Rhabditida</taxon>
        <taxon>Rhabditina</taxon>
        <taxon>Rhabditomorpha</taxon>
        <taxon>Rhabditoidea</taxon>
        <taxon>Rhabditidae</taxon>
        <taxon>Peloderinae</taxon>
        <taxon>Caenorhabditis</taxon>
    </lineage>
</organism>
<evidence type="ECO:0000313" key="3">
    <source>
        <dbReference type="WBParaSite" id="Csp11.Scaffold629.g7823.t2"/>
    </source>
</evidence>